<proteinExistence type="predicted"/>
<keyword evidence="1" id="KW-0175">Coiled coil</keyword>
<dbReference type="EnsemblMetazoa" id="Aqu2.1.31451_001">
    <property type="protein sequence ID" value="Aqu2.1.31451_001"/>
    <property type="gene ID" value="Aqu2.1.31451"/>
</dbReference>
<protein>
    <submittedName>
        <fullName evidence="2">Uncharacterized protein</fullName>
    </submittedName>
</protein>
<name>A0A1X7UUV7_AMPQE</name>
<sequence length="274" mass="31754">MPNRFEIYSRLSNLGKKLLEVISCGCCTIVWIIVIVGQKLKGLCTLTQNNNLESRITQKRRKYNELVQEVSKYEKILGEWCVPQEHVLRELSLKRSKLLLKSNRTMHSDEKCQENEELFKDMLDSLTELVEINLWNLLEGGINEESKNDTHYGAYGLLLSACEIKTNTSIAEIAKEKALKKIEQKYNYIDNQGIEENVDQCLSILHMMLTLLPPLLPMQPQWQDDEIQDTFRKTWDENKEGPLIYYRPVLVYGNQFHVAFKGLVGNSSVLLQDK</sequence>
<accession>A0A1X7UUV7</accession>
<reference evidence="2" key="1">
    <citation type="submission" date="2017-05" db="UniProtKB">
        <authorList>
            <consortium name="EnsemblMetazoa"/>
        </authorList>
    </citation>
    <scope>IDENTIFICATION</scope>
</reference>
<evidence type="ECO:0000256" key="1">
    <source>
        <dbReference type="SAM" id="Coils"/>
    </source>
</evidence>
<organism evidence="2">
    <name type="scientific">Amphimedon queenslandica</name>
    <name type="common">Sponge</name>
    <dbReference type="NCBI Taxonomy" id="400682"/>
    <lineage>
        <taxon>Eukaryota</taxon>
        <taxon>Metazoa</taxon>
        <taxon>Porifera</taxon>
        <taxon>Demospongiae</taxon>
        <taxon>Heteroscleromorpha</taxon>
        <taxon>Haplosclerida</taxon>
        <taxon>Niphatidae</taxon>
        <taxon>Amphimedon</taxon>
    </lineage>
</organism>
<dbReference type="InParanoid" id="A0A1X7UUV7"/>
<dbReference type="AlphaFoldDB" id="A0A1X7UUV7"/>
<feature type="coiled-coil region" evidence="1">
    <location>
        <begin position="49"/>
        <end position="76"/>
    </location>
</feature>
<evidence type="ECO:0000313" key="2">
    <source>
        <dbReference type="EnsemblMetazoa" id="Aqu2.1.31451_001"/>
    </source>
</evidence>